<feature type="region of interest" description="Disordered" evidence="5">
    <location>
        <begin position="226"/>
        <end position="261"/>
    </location>
</feature>
<organism evidence="7 8">
    <name type="scientific">Pleuronectes platessa</name>
    <name type="common">European plaice</name>
    <dbReference type="NCBI Taxonomy" id="8262"/>
    <lineage>
        <taxon>Eukaryota</taxon>
        <taxon>Metazoa</taxon>
        <taxon>Chordata</taxon>
        <taxon>Craniata</taxon>
        <taxon>Vertebrata</taxon>
        <taxon>Euteleostomi</taxon>
        <taxon>Actinopterygii</taxon>
        <taxon>Neopterygii</taxon>
        <taxon>Teleostei</taxon>
        <taxon>Neoteleostei</taxon>
        <taxon>Acanthomorphata</taxon>
        <taxon>Carangaria</taxon>
        <taxon>Pleuronectiformes</taxon>
        <taxon>Pleuronectoidei</taxon>
        <taxon>Pleuronectidae</taxon>
        <taxon>Pleuronectes</taxon>
    </lineage>
</organism>
<feature type="compositionally biased region" description="Low complexity" evidence="5">
    <location>
        <begin position="250"/>
        <end position="261"/>
    </location>
</feature>
<accession>A0A9N7ZCR8</accession>
<keyword evidence="8" id="KW-1185">Reference proteome</keyword>
<keyword evidence="1" id="KW-0479">Metal-binding</keyword>
<feature type="domain" description="RanBP2-type" evidence="6">
    <location>
        <begin position="201"/>
        <end position="230"/>
    </location>
</feature>
<protein>
    <recommendedName>
        <fullName evidence="6">RanBP2-type domain-containing protein</fullName>
    </recommendedName>
</protein>
<dbReference type="InterPro" id="IPR036443">
    <property type="entry name" value="Znf_RanBP2_sf"/>
</dbReference>
<sequence length="261" mass="28589">MNLLLLFRCPHFKNDITSQALVHRDGQNKLWTSAFQAQSEKASIHTARFQFDIKQHSTELQPTWIFTLLPWEHHVWRGSGSQEPSHTFWNTIPGPSEETDQGQACWSSALWGDECHGQTHPAVILVHFNPISASTFPTFSFSLLSSPPFFPFSTFPTSSFSPLSAPTTSTASNIIHLQLLPSFCSTTTTPLSPSTGFGDINPLNWTCEVCLVPNKPSDAKCVCCSTPQPKSSSKSMDSKPSATTSVGMDSSTKATSTTMTT</sequence>
<dbReference type="PROSITE" id="PS50199">
    <property type="entry name" value="ZF_RANBP2_2"/>
    <property type="match status" value="1"/>
</dbReference>
<gene>
    <name evidence="7" type="ORF">PLEPLA_LOCUS44838</name>
</gene>
<dbReference type="SUPFAM" id="SSF90209">
    <property type="entry name" value="Ran binding protein zinc finger-like"/>
    <property type="match status" value="1"/>
</dbReference>
<evidence type="ECO:0000256" key="3">
    <source>
        <dbReference type="ARBA" id="ARBA00022833"/>
    </source>
</evidence>
<evidence type="ECO:0000313" key="8">
    <source>
        <dbReference type="Proteomes" id="UP001153269"/>
    </source>
</evidence>
<dbReference type="GO" id="GO:0008270">
    <property type="term" value="F:zinc ion binding"/>
    <property type="evidence" value="ECO:0007669"/>
    <property type="project" value="UniProtKB-KW"/>
</dbReference>
<comment type="caution">
    <text evidence="7">The sequence shown here is derived from an EMBL/GenBank/DDBJ whole genome shotgun (WGS) entry which is preliminary data.</text>
</comment>
<evidence type="ECO:0000256" key="2">
    <source>
        <dbReference type="ARBA" id="ARBA00022771"/>
    </source>
</evidence>
<evidence type="ECO:0000256" key="4">
    <source>
        <dbReference type="PROSITE-ProRule" id="PRU00322"/>
    </source>
</evidence>
<dbReference type="SMART" id="SM00547">
    <property type="entry name" value="ZnF_RBZ"/>
    <property type="match status" value="1"/>
</dbReference>
<dbReference type="Proteomes" id="UP001153269">
    <property type="component" value="Unassembled WGS sequence"/>
</dbReference>
<dbReference type="Gene3D" id="4.10.1060.10">
    <property type="entry name" value="Zinc finger, RanBP2-type"/>
    <property type="match status" value="1"/>
</dbReference>
<name>A0A9N7ZCR8_PLEPL</name>
<dbReference type="PROSITE" id="PS01358">
    <property type="entry name" value="ZF_RANBP2_1"/>
    <property type="match status" value="1"/>
</dbReference>
<keyword evidence="3" id="KW-0862">Zinc</keyword>
<evidence type="ECO:0000313" key="7">
    <source>
        <dbReference type="EMBL" id="CAB1457034.1"/>
    </source>
</evidence>
<feature type="compositionally biased region" description="Low complexity" evidence="5">
    <location>
        <begin position="227"/>
        <end position="241"/>
    </location>
</feature>
<reference evidence="7" key="1">
    <citation type="submission" date="2020-03" db="EMBL/GenBank/DDBJ databases">
        <authorList>
            <person name="Weist P."/>
        </authorList>
    </citation>
    <scope>NUCLEOTIDE SEQUENCE</scope>
</reference>
<evidence type="ECO:0000256" key="5">
    <source>
        <dbReference type="SAM" id="MobiDB-lite"/>
    </source>
</evidence>
<evidence type="ECO:0000256" key="1">
    <source>
        <dbReference type="ARBA" id="ARBA00022723"/>
    </source>
</evidence>
<keyword evidence="2 4" id="KW-0863">Zinc-finger</keyword>
<dbReference type="AlphaFoldDB" id="A0A9N7ZCR8"/>
<proteinExistence type="predicted"/>
<dbReference type="EMBL" id="CADEAL010004322">
    <property type="protein sequence ID" value="CAB1457034.1"/>
    <property type="molecule type" value="Genomic_DNA"/>
</dbReference>
<evidence type="ECO:0000259" key="6">
    <source>
        <dbReference type="PROSITE" id="PS50199"/>
    </source>
</evidence>
<dbReference type="InterPro" id="IPR001876">
    <property type="entry name" value="Znf_RanBP2"/>
</dbReference>